<accession>A0A8J7KU73</accession>
<organism evidence="1 2">
    <name type="scientific">Longispora fulva</name>
    <dbReference type="NCBI Taxonomy" id="619741"/>
    <lineage>
        <taxon>Bacteria</taxon>
        <taxon>Bacillati</taxon>
        <taxon>Actinomycetota</taxon>
        <taxon>Actinomycetes</taxon>
        <taxon>Micromonosporales</taxon>
        <taxon>Micromonosporaceae</taxon>
        <taxon>Longispora</taxon>
    </lineage>
</organism>
<reference evidence="1" key="1">
    <citation type="submission" date="2020-11" db="EMBL/GenBank/DDBJ databases">
        <title>Sequencing the genomes of 1000 actinobacteria strains.</title>
        <authorList>
            <person name="Klenk H.-P."/>
        </authorList>
    </citation>
    <scope>NUCLEOTIDE SEQUENCE</scope>
    <source>
        <strain evidence="1">DSM 45356</strain>
    </source>
</reference>
<evidence type="ECO:0000313" key="2">
    <source>
        <dbReference type="Proteomes" id="UP000622552"/>
    </source>
</evidence>
<sequence length="118" mass="12247">MAGTEDIRLDPAAAGAVLRRLGGLPGVISAVMAVDDASGRRRHRFDHAAHHFVGASGLASALRLATRTSTGVRDARSVVEALDRDLGRLLARTMMALGATTGADATASDLVDRTGQAW</sequence>
<protein>
    <submittedName>
        <fullName evidence="1">Uncharacterized protein</fullName>
    </submittedName>
</protein>
<evidence type="ECO:0000313" key="1">
    <source>
        <dbReference type="EMBL" id="MBG6141537.1"/>
    </source>
</evidence>
<comment type="caution">
    <text evidence="1">The sequence shown here is derived from an EMBL/GenBank/DDBJ whole genome shotgun (WGS) entry which is preliminary data.</text>
</comment>
<dbReference type="Proteomes" id="UP000622552">
    <property type="component" value="Unassembled WGS sequence"/>
</dbReference>
<dbReference type="RefSeq" id="WP_197007937.1">
    <property type="nucleotide sequence ID" value="NZ_BONS01000013.1"/>
</dbReference>
<proteinExistence type="predicted"/>
<keyword evidence="2" id="KW-1185">Reference proteome</keyword>
<gene>
    <name evidence="1" type="ORF">IW245_007731</name>
</gene>
<name>A0A8J7KU73_9ACTN</name>
<dbReference type="EMBL" id="JADOUF010000001">
    <property type="protein sequence ID" value="MBG6141537.1"/>
    <property type="molecule type" value="Genomic_DNA"/>
</dbReference>
<dbReference type="AlphaFoldDB" id="A0A8J7KU73"/>